<evidence type="ECO:0000313" key="4">
    <source>
        <dbReference type="Proteomes" id="UP000321960"/>
    </source>
</evidence>
<evidence type="ECO:0000259" key="1">
    <source>
        <dbReference type="Pfam" id="PF21834"/>
    </source>
</evidence>
<dbReference type="RefSeq" id="WP_147028948.1">
    <property type="nucleotide sequence ID" value="NZ_BJZU01000158.1"/>
</dbReference>
<evidence type="ECO:0000313" key="3">
    <source>
        <dbReference type="EMBL" id="GLS65196.1"/>
    </source>
</evidence>
<name>A0A512JC65_9HYPH</name>
<reference evidence="5" key="2">
    <citation type="journal article" date="2019" name="Int. J. Syst. Evol. Microbiol.">
        <title>The Global Catalogue of Microorganisms (GCM) 10K type strain sequencing project: providing services to taxonomists for standard genome sequencing and annotation.</title>
        <authorList>
            <consortium name="The Broad Institute Genomics Platform"/>
            <consortium name="The Broad Institute Genome Sequencing Center for Infectious Disease"/>
            <person name="Wu L."/>
            <person name="Ma J."/>
        </authorList>
    </citation>
    <scope>NUCLEOTIDE SEQUENCE [LARGE SCALE GENOMIC DNA]</scope>
    <source>
        <strain evidence="5">NBRC 107715</strain>
    </source>
</reference>
<evidence type="ECO:0000313" key="2">
    <source>
        <dbReference type="EMBL" id="GEP07511.1"/>
    </source>
</evidence>
<dbReference type="Proteomes" id="UP000321960">
    <property type="component" value="Unassembled WGS sequence"/>
</dbReference>
<reference evidence="2 4" key="3">
    <citation type="submission" date="2019-07" db="EMBL/GenBank/DDBJ databases">
        <title>Whole genome shotgun sequence of Methylobacterium oxalidis NBRC 107715.</title>
        <authorList>
            <person name="Hosoyama A."/>
            <person name="Uohara A."/>
            <person name="Ohji S."/>
            <person name="Ichikawa N."/>
        </authorList>
    </citation>
    <scope>NUCLEOTIDE SEQUENCE [LARGE SCALE GENOMIC DNA]</scope>
    <source>
        <strain evidence="2 4">NBRC 107715</strain>
    </source>
</reference>
<evidence type="ECO:0000313" key="5">
    <source>
        <dbReference type="Proteomes" id="UP001156856"/>
    </source>
</evidence>
<comment type="caution">
    <text evidence="2">The sequence shown here is derived from an EMBL/GenBank/DDBJ whole genome shotgun (WGS) entry which is preliminary data.</text>
</comment>
<accession>A0A512JC65</accession>
<keyword evidence="5" id="KW-1185">Reference proteome</keyword>
<dbReference type="InterPro" id="IPR054189">
    <property type="entry name" value="DUF6894"/>
</dbReference>
<gene>
    <name evidence="3" type="ORF">GCM10007888_35780</name>
    <name evidence="2" type="ORF">MOX02_55490</name>
</gene>
<dbReference type="OrthoDB" id="7999639at2"/>
<dbReference type="AlphaFoldDB" id="A0A512JC65"/>
<sequence>MPSFYLHLYGPLGLQQDETGFELESVEAAYLLAYHNVPRMAAELARQRLDPHQFKIVITDKKDRYLMTLPFSEALGAKVQ</sequence>
<proteinExistence type="predicted"/>
<reference evidence="3" key="4">
    <citation type="submission" date="2023-01" db="EMBL/GenBank/DDBJ databases">
        <title>Draft genome sequence of Methylobacterium oxalidis strain NBRC 107715.</title>
        <authorList>
            <person name="Sun Q."/>
            <person name="Mori K."/>
        </authorList>
    </citation>
    <scope>NUCLEOTIDE SEQUENCE</scope>
    <source>
        <strain evidence="3">NBRC 107715</strain>
    </source>
</reference>
<reference evidence="3" key="1">
    <citation type="journal article" date="2014" name="Int. J. Syst. Evol. Microbiol.">
        <title>Complete genome of a new Firmicutes species belonging to the dominant human colonic microbiota ('Ruminococcus bicirculans') reveals two chromosomes and a selective capacity to utilize plant glucans.</title>
        <authorList>
            <consortium name="NISC Comparative Sequencing Program"/>
            <person name="Wegmann U."/>
            <person name="Louis P."/>
            <person name="Goesmann A."/>
            <person name="Henrissat B."/>
            <person name="Duncan S.H."/>
            <person name="Flint H.J."/>
        </authorList>
    </citation>
    <scope>NUCLEOTIDE SEQUENCE</scope>
    <source>
        <strain evidence="3">NBRC 107715</strain>
    </source>
</reference>
<protein>
    <recommendedName>
        <fullName evidence="1">DUF6894 domain-containing protein</fullName>
    </recommendedName>
</protein>
<organism evidence="2 4">
    <name type="scientific">Methylobacterium oxalidis</name>
    <dbReference type="NCBI Taxonomy" id="944322"/>
    <lineage>
        <taxon>Bacteria</taxon>
        <taxon>Pseudomonadati</taxon>
        <taxon>Pseudomonadota</taxon>
        <taxon>Alphaproteobacteria</taxon>
        <taxon>Hyphomicrobiales</taxon>
        <taxon>Methylobacteriaceae</taxon>
        <taxon>Methylobacterium</taxon>
    </lineage>
</organism>
<feature type="domain" description="DUF6894" evidence="1">
    <location>
        <begin position="4"/>
        <end position="72"/>
    </location>
</feature>
<dbReference type="EMBL" id="BSPK01000066">
    <property type="protein sequence ID" value="GLS65196.1"/>
    <property type="molecule type" value="Genomic_DNA"/>
</dbReference>
<dbReference type="EMBL" id="BJZU01000158">
    <property type="protein sequence ID" value="GEP07511.1"/>
    <property type="molecule type" value="Genomic_DNA"/>
</dbReference>
<dbReference type="Pfam" id="PF21834">
    <property type="entry name" value="DUF6894"/>
    <property type="match status" value="1"/>
</dbReference>
<dbReference type="Proteomes" id="UP001156856">
    <property type="component" value="Unassembled WGS sequence"/>
</dbReference>